<sequence length="114" mass="12938">MVLLVSSASSTILVNLFSIFSVSCSTYWKFCADFDPSDAIPQSLRHNILYLSWLLLAISIFGMIDSLLSPFLSFNLHLSMKYFSSISKMFKFCSTSSTCEHSSPSFWNLQHMQL</sequence>
<keyword evidence="1" id="KW-0472">Membrane</keyword>
<organism evidence="2">
    <name type="scientific">Arundo donax</name>
    <name type="common">Giant reed</name>
    <name type="synonym">Donax arundinaceus</name>
    <dbReference type="NCBI Taxonomy" id="35708"/>
    <lineage>
        <taxon>Eukaryota</taxon>
        <taxon>Viridiplantae</taxon>
        <taxon>Streptophyta</taxon>
        <taxon>Embryophyta</taxon>
        <taxon>Tracheophyta</taxon>
        <taxon>Spermatophyta</taxon>
        <taxon>Magnoliopsida</taxon>
        <taxon>Liliopsida</taxon>
        <taxon>Poales</taxon>
        <taxon>Poaceae</taxon>
        <taxon>PACMAD clade</taxon>
        <taxon>Arundinoideae</taxon>
        <taxon>Arundineae</taxon>
        <taxon>Arundo</taxon>
    </lineage>
</organism>
<keyword evidence="1" id="KW-0812">Transmembrane</keyword>
<dbReference type="EMBL" id="GBRH01209086">
    <property type="protein sequence ID" value="JAD88809.1"/>
    <property type="molecule type" value="Transcribed_RNA"/>
</dbReference>
<reference evidence="2" key="1">
    <citation type="submission" date="2014-09" db="EMBL/GenBank/DDBJ databases">
        <authorList>
            <person name="Magalhaes I.L.F."/>
            <person name="Oliveira U."/>
            <person name="Santos F.R."/>
            <person name="Vidigal T.H.D.A."/>
            <person name="Brescovit A.D."/>
            <person name="Santos A.J."/>
        </authorList>
    </citation>
    <scope>NUCLEOTIDE SEQUENCE</scope>
    <source>
        <tissue evidence="2">Shoot tissue taken approximately 20 cm above the soil surface</tissue>
    </source>
</reference>
<protein>
    <submittedName>
        <fullName evidence="2">Uncharacterized protein</fullName>
    </submittedName>
</protein>
<proteinExistence type="predicted"/>
<reference evidence="2" key="2">
    <citation type="journal article" date="2015" name="Data Brief">
        <title>Shoot transcriptome of the giant reed, Arundo donax.</title>
        <authorList>
            <person name="Barrero R.A."/>
            <person name="Guerrero F.D."/>
            <person name="Moolhuijzen P."/>
            <person name="Goolsby J.A."/>
            <person name="Tidwell J."/>
            <person name="Bellgard S.E."/>
            <person name="Bellgard M.I."/>
        </authorList>
    </citation>
    <scope>NUCLEOTIDE SEQUENCE</scope>
    <source>
        <tissue evidence="2">Shoot tissue taken approximately 20 cm above the soil surface</tissue>
    </source>
</reference>
<evidence type="ECO:0000256" key="1">
    <source>
        <dbReference type="SAM" id="Phobius"/>
    </source>
</evidence>
<accession>A0A0A9DJQ3</accession>
<name>A0A0A9DJQ3_ARUDO</name>
<dbReference type="AlphaFoldDB" id="A0A0A9DJQ3"/>
<keyword evidence="1" id="KW-1133">Transmembrane helix</keyword>
<feature type="transmembrane region" description="Helical" evidence="1">
    <location>
        <begin position="48"/>
        <end position="72"/>
    </location>
</feature>
<evidence type="ECO:0000313" key="2">
    <source>
        <dbReference type="EMBL" id="JAD88809.1"/>
    </source>
</evidence>